<evidence type="ECO:0000313" key="1">
    <source>
        <dbReference type="EMBL" id="NPT53558.1"/>
    </source>
</evidence>
<gene>
    <name evidence="1" type="ORF">GNZ13_02720</name>
</gene>
<name>A0A972NJR4_9BURK</name>
<dbReference type="Proteomes" id="UP000655523">
    <property type="component" value="Unassembled WGS sequence"/>
</dbReference>
<accession>A0A972NJR4</accession>
<evidence type="ECO:0000313" key="2">
    <source>
        <dbReference type="Proteomes" id="UP000655523"/>
    </source>
</evidence>
<dbReference type="EMBL" id="WOEZ01000014">
    <property type="protein sequence ID" value="NPT53558.1"/>
    <property type="molecule type" value="Genomic_DNA"/>
</dbReference>
<reference evidence="1 2" key="1">
    <citation type="submission" date="2019-11" db="EMBL/GenBank/DDBJ databases">
        <title>Metabolism of dissolved organic matter in forest soils.</title>
        <authorList>
            <person name="Cyle K.T."/>
            <person name="Wilhelm R.C."/>
            <person name="Martinez C.E."/>
        </authorList>
    </citation>
    <scope>NUCLEOTIDE SEQUENCE [LARGE SCALE GENOMIC DNA]</scope>
    <source>
        <strain evidence="1 2">5N</strain>
    </source>
</reference>
<dbReference type="AlphaFoldDB" id="A0A972NJR4"/>
<keyword evidence="2" id="KW-1185">Reference proteome</keyword>
<organism evidence="1 2">
    <name type="scientific">Paraburkholderia elongata</name>
    <dbReference type="NCBI Taxonomy" id="2675747"/>
    <lineage>
        <taxon>Bacteria</taxon>
        <taxon>Pseudomonadati</taxon>
        <taxon>Pseudomonadota</taxon>
        <taxon>Betaproteobacteria</taxon>
        <taxon>Burkholderiales</taxon>
        <taxon>Burkholderiaceae</taxon>
        <taxon>Paraburkholderia</taxon>
    </lineage>
</organism>
<proteinExistence type="predicted"/>
<comment type="caution">
    <text evidence="1">The sequence shown here is derived from an EMBL/GenBank/DDBJ whole genome shotgun (WGS) entry which is preliminary data.</text>
</comment>
<protein>
    <submittedName>
        <fullName evidence="1">Uncharacterized protein</fullName>
    </submittedName>
</protein>
<sequence length="45" mass="4825">MDLADGLYVGSHHTSAYVNARRASGVGRAYLELTGYANALRIGKE</sequence>